<protein>
    <recommendedName>
        <fullName evidence="3">F-box domain-containing protein</fullName>
    </recommendedName>
</protein>
<dbReference type="InterPro" id="IPR038883">
    <property type="entry name" value="AN11006-like"/>
</dbReference>
<proteinExistence type="predicted"/>
<dbReference type="Proteomes" id="UP000824998">
    <property type="component" value="Unassembled WGS sequence"/>
</dbReference>
<gene>
    <name evidence="1" type="ORF">BJ875DRAFT_488046</name>
</gene>
<organism evidence="1 2">
    <name type="scientific">Amylocarpus encephaloides</name>
    <dbReference type="NCBI Taxonomy" id="45428"/>
    <lineage>
        <taxon>Eukaryota</taxon>
        <taxon>Fungi</taxon>
        <taxon>Dikarya</taxon>
        <taxon>Ascomycota</taxon>
        <taxon>Pezizomycotina</taxon>
        <taxon>Leotiomycetes</taxon>
        <taxon>Helotiales</taxon>
        <taxon>Helotiales incertae sedis</taxon>
        <taxon>Amylocarpus</taxon>
    </lineage>
</organism>
<comment type="caution">
    <text evidence="1">The sequence shown here is derived from an EMBL/GenBank/DDBJ whole genome shotgun (WGS) entry which is preliminary data.</text>
</comment>
<keyword evidence="2" id="KW-1185">Reference proteome</keyword>
<reference evidence="1" key="1">
    <citation type="journal article" date="2021" name="IMA Fungus">
        <title>Genomic characterization of three marine fungi, including Emericellopsis atlantica sp. nov. with signatures of a generalist lifestyle and marine biomass degradation.</title>
        <authorList>
            <person name="Hagestad O.C."/>
            <person name="Hou L."/>
            <person name="Andersen J.H."/>
            <person name="Hansen E.H."/>
            <person name="Altermark B."/>
            <person name="Li C."/>
            <person name="Kuhnert E."/>
            <person name="Cox R.J."/>
            <person name="Crous P.W."/>
            <person name="Spatafora J.W."/>
            <person name="Lail K."/>
            <person name="Amirebrahimi M."/>
            <person name="Lipzen A."/>
            <person name="Pangilinan J."/>
            <person name="Andreopoulos W."/>
            <person name="Hayes R.D."/>
            <person name="Ng V."/>
            <person name="Grigoriev I.V."/>
            <person name="Jackson S.A."/>
            <person name="Sutton T.D.S."/>
            <person name="Dobson A.D.W."/>
            <person name="Rama T."/>
        </authorList>
    </citation>
    <scope>NUCLEOTIDE SEQUENCE</scope>
    <source>
        <strain evidence="1">TRa018bII</strain>
    </source>
</reference>
<dbReference type="EMBL" id="MU251680">
    <property type="protein sequence ID" value="KAG9230355.1"/>
    <property type="molecule type" value="Genomic_DNA"/>
</dbReference>
<evidence type="ECO:0008006" key="3">
    <source>
        <dbReference type="Google" id="ProtNLM"/>
    </source>
</evidence>
<dbReference type="PANTHER" id="PTHR42085:SF2">
    <property type="entry name" value="F-BOX DOMAIN-CONTAINING PROTEIN"/>
    <property type="match status" value="1"/>
</dbReference>
<dbReference type="PANTHER" id="PTHR42085">
    <property type="entry name" value="F-BOX DOMAIN-CONTAINING PROTEIN"/>
    <property type="match status" value="1"/>
</dbReference>
<evidence type="ECO:0000313" key="1">
    <source>
        <dbReference type="EMBL" id="KAG9230355.1"/>
    </source>
</evidence>
<sequence length="155" mass="17949">MSSNTALVEASAAVSAAPVSHFPYLHLPLEIQIMILEYLLILKATRMSGPVSRRSWHMVDSFQICKPPRHPTILNIDRMCKALRKDAFPIYYGKNYFYFINCFNLKNCLSQLPPDRRQMFKVIEIHWDAHRAAQESMELFATTCTNLTHLTLYVN</sequence>
<accession>A0A9P8C1Y0</accession>
<evidence type="ECO:0000313" key="2">
    <source>
        <dbReference type="Proteomes" id="UP000824998"/>
    </source>
</evidence>
<dbReference type="AlphaFoldDB" id="A0A9P8C1Y0"/>
<name>A0A9P8C1Y0_9HELO</name>